<protein>
    <submittedName>
        <fullName evidence="3">N-acetyldiaminopimelate deacetylase</fullName>
        <ecNumber evidence="3">3.5.1.47</ecNumber>
    </submittedName>
</protein>
<dbReference type="InterPro" id="IPR036264">
    <property type="entry name" value="Bact_exopeptidase_dim_dom"/>
</dbReference>
<dbReference type="InterPro" id="IPR002933">
    <property type="entry name" value="Peptidase_M20"/>
</dbReference>
<dbReference type="EC" id="3.5.1.47" evidence="3"/>
<keyword evidence="1" id="KW-0464">Manganese</keyword>
<keyword evidence="4" id="KW-1185">Reference proteome</keyword>
<dbReference type="Gene3D" id="3.40.630.10">
    <property type="entry name" value="Zn peptidases"/>
    <property type="match status" value="1"/>
</dbReference>
<feature type="binding site" evidence="1">
    <location>
        <position position="149"/>
    </location>
    <ligand>
        <name>Mn(2+)</name>
        <dbReference type="ChEBI" id="CHEBI:29035"/>
        <label>2</label>
    </ligand>
</feature>
<evidence type="ECO:0000313" key="4">
    <source>
        <dbReference type="Proteomes" id="UP000555828"/>
    </source>
</evidence>
<evidence type="ECO:0000313" key="3">
    <source>
        <dbReference type="EMBL" id="MBB6062128.1"/>
    </source>
</evidence>
<feature type="domain" description="Peptidase M20 dimerisation" evidence="2">
    <location>
        <begin position="174"/>
        <end position="260"/>
    </location>
</feature>
<name>A0A841GRJ5_9BACT</name>
<reference evidence="3 4" key="1">
    <citation type="submission" date="2020-08" db="EMBL/GenBank/DDBJ databases">
        <title>Genomic Encyclopedia of Type Strains, Phase IV (KMG-IV): sequencing the most valuable type-strain genomes for metagenomic binning, comparative biology and taxonomic classification.</title>
        <authorList>
            <person name="Goeker M."/>
        </authorList>
    </citation>
    <scope>NUCLEOTIDE SEQUENCE [LARGE SCALE GENOMIC DNA]</scope>
    <source>
        <strain evidence="3 4">DSM 13481</strain>
    </source>
</reference>
<comment type="caution">
    <text evidence="3">The sequence shown here is derived from an EMBL/GenBank/DDBJ whole genome shotgun (WGS) entry which is preliminary data.</text>
</comment>
<dbReference type="CDD" id="cd03886">
    <property type="entry name" value="M20_Acy1"/>
    <property type="match status" value="1"/>
</dbReference>
<accession>A0A841GRJ5</accession>
<feature type="binding site" evidence="1">
    <location>
        <position position="337"/>
    </location>
    <ligand>
        <name>Mn(2+)</name>
        <dbReference type="ChEBI" id="CHEBI:29035"/>
        <label>2</label>
    </ligand>
</feature>
<dbReference type="InterPro" id="IPR017439">
    <property type="entry name" value="Amidohydrolase"/>
</dbReference>
<dbReference type="Proteomes" id="UP000555828">
    <property type="component" value="Unassembled WGS sequence"/>
</dbReference>
<dbReference type="GO" id="GO:0046872">
    <property type="term" value="F:metal ion binding"/>
    <property type="evidence" value="ECO:0007669"/>
    <property type="project" value="UniProtKB-KW"/>
</dbReference>
<dbReference type="InterPro" id="IPR011650">
    <property type="entry name" value="Peptidase_M20_dimer"/>
</dbReference>
<dbReference type="PANTHER" id="PTHR11014">
    <property type="entry name" value="PEPTIDASE M20 FAMILY MEMBER"/>
    <property type="match status" value="1"/>
</dbReference>
<feature type="binding site" evidence="1">
    <location>
        <position position="91"/>
    </location>
    <ligand>
        <name>Mn(2+)</name>
        <dbReference type="ChEBI" id="CHEBI:29035"/>
        <label>2</label>
    </ligand>
</feature>
<feature type="binding site" evidence="1">
    <location>
        <position position="93"/>
    </location>
    <ligand>
        <name>Mn(2+)</name>
        <dbReference type="ChEBI" id="CHEBI:29035"/>
        <label>2</label>
    </ligand>
</feature>
<dbReference type="SUPFAM" id="SSF55031">
    <property type="entry name" value="Bacterial exopeptidase dimerisation domain"/>
    <property type="match status" value="1"/>
</dbReference>
<gene>
    <name evidence="3" type="ORF">HNP65_000550</name>
</gene>
<dbReference type="RefSeq" id="WP_184618848.1">
    <property type="nucleotide sequence ID" value="NZ_JACHEX010000001.1"/>
</dbReference>
<dbReference type="NCBIfam" id="TIGR01891">
    <property type="entry name" value="amidohydrolases"/>
    <property type="match status" value="1"/>
</dbReference>
<comment type="cofactor">
    <cofactor evidence="1">
        <name>Mn(2+)</name>
        <dbReference type="ChEBI" id="CHEBI:29035"/>
    </cofactor>
    <text evidence="1">The Mn(2+) ion enhances activity.</text>
</comment>
<dbReference type="Pfam" id="PF07687">
    <property type="entry name" value="M20_dimer"/>
    <property type="match status" value="1"/>
</dbReference>
<proteinExistence type="predicted"/>
<dbReference type="SUPFAM" id="SSF53187">
    <property type="entry name" value="Zn-dependent exopeptidases"/>
    <property type="match status" value="1"/>
</dbReference>
<dbReference type="EMBL" id="JACHEX010000001">
    <property type="protein sequence ID" value="MBB6062128.1"/>
    <property type="molecule type" value="Genomic_DNA"/>
</dbReference>
<sequence length="364" mass="41230">MDSIELRHILHQNPEISFREFETQKILLSALKDLKDERLKIYKIAGTGVIALYEPKKGEPFILYRSDIDGLPIEEETEWEFASKNSNMHACGHDVHMSVAYELIKKILSSNIEKNFVFIFQPGEETGAGARYVLDEIEELDIKLALALHVTDEYDFKTVATTKGVLFASATEIDLAFSGKASHVAFYKSGIDSIYLASKFLTEFYNLTFDNAIARFGKIEGGNARNIVSPQTTLMGSIRSESLNITEEIINKIQEVAKSVVQKNGGEFSISKGSVYPPVIVNDKLYELFREFAQKNNIQFIDCGMKYTGEDFGYFSQEYPSLMFWAGVSKGEKYGLHNPKFLPNDEVIPYYADLVFNFLKELEV</sequence>
<keyword evidence="3" id="KW-0378">Hydrolase</keyword>
<dbReference type="Gene3D" id="3.30.70.360">
    <property type="match status" value="1"/>
</dbReference>
<keyword evidence="1" id="KW-0479">Metal-binding</keyword>
<dbReference type="PIRSF" id="PIRSF005962">
    <property type="entry name" value="Pept_M20D_amidohydro"/>
    <property type="match status" value="1"/>
</dbReference>
<feature type="binding site" evidence="1">
    <location>
        <position position="125"/>
    </location>
    <ligand>
        <name>Mn(2+)</name>
        <dbReference type="ChEBI" id="CHEBI:29035"/>
        <label>2</label>
    </ligand>
</feature>
<dbReference type="PANTHER" id="PTHR11014:SF63">
    <property type="entry name" value="METALLOPEPTIDASE, PUTATIVE (AFU_ORTHOLOGUE AFUA_6G09600)-RELATED"/>
    <property type="match status" value="1"/>
</dbReference>
<dbReference type="Pfam" id="PF01546">
    <property type="entry name" value="Peptidase_M20"/>
    <property type="match status" value="1"/>
</dbReference>
<organism evidence="3 4">
    <name type="scientific">Thermosipho japonicus</name>
    <dbReference type="NCBI Taxonomy" id="90323"/>
    <lineage>
        <taxon>Bacteria</taxon>
        <taxon>Thermotogati</taxon>
        <taxon>Thermotogota</taxon>
        <taxon>Thermotogae</taxon>
        <taxon>Thermotogales</taxon>
        <taxon>Fervidobacteriaceae</taxon>
        <taxon>Thermosipho</taxon>
    </lineage>
</organism>
<dbReference type="GO" id="GO:0050118">
    <property type="term" value="F:N-acetyldiaminopimelate deacetylase activity"/>
    <property type="evidence" value="ECO:0007669"/>
    <property type="project" value="UniProtKB-EC"/>
</dbReference>
<dbReference type="AlphaFoldDB" id="A0A841GRJ5"/>
<evidence type="ECO:0000256" key="1">
    <source>
        <dbReference type="PIRSR" id="PIRSR005962-1"/>
    </source>
</evidence>
<evidence type="ECO:0000259" key="2">
    <source>
        <dbReference type="Pfam" id="PF07687"/>
    </source>
</evidence>